<evidence type="ECO:0000313" key="1">
    <source>
        <dbReference type="EMBL" id="KAI8438725.1"/>
    </source>
</evidence>
<protein>
    <submittedName>
        <fullName evidence="1">Uncharacterized protein</fullName>
    </submittedName>
</protein>
<proteinExistence type="predicted"/>
<dbReference type="Proteomes" id="UP001064048">
    <property type="component" value="Chromosome 18"/>
</dbReference>
<sequence>MSYYQNSLLVSSLYRSIVCERRDHKWLPVPAGRSVPALVLSGGGRRRARGVLRAPGMRLWRADRAAPYCTRSCSRYTPLAAGAPVAYCARPGMRAVAG</sequence>
<organism evidence="1 2">
    <name type="scientific">Choristoneura fumiferana</name>
    <name type="common">Spruce budworm moth</name>
    <name type="synonym">Archips fumiferana</name>
    <dbReference type="NCBI Taxonomy" id="7141"/>
    <lineage>
        <taxon>Eukaryota</taxon>
        <taxon>Metazoa</taxon>
        <taxon>Ecdysozoa</taxon>
        <taxon>Arthropoda</taxon>
        <taxon>Hexapoda</taxon>
        <taxon>Insecta</taxon>
        <taxon>Pterygota</taxon>
        <taxon>Neoptera</taxon>
        <taxon>Endopterygota</taxon>
        <taxon>Lepidoptera</taxon>
        <taxon>Glossata</taxon>
        <taxon>Ditrysia</taxon>
        <taxon>Tortricoidea</taxon>
        <taxon>Tortricidae</taxon>
        <taxon>Tortricinae</taxon>
        <taxon>Choristoneura</taxon>
    </lineage>
</organism>
<evidence type="ECO:0000313" key="2">
    <source>
        <dbReference type="Proteomes" id="UP001064048"/>
    </source>
</evidence>
<keyword evidence="2" id="KW-1185">Reference proteome</keyword>
<accession>A0ACC0KR30</accession>
<comment type="caution">
    <text evidence="1">The sequence shown here is derived from an EMBL/GenBank/DDBJ whole genome shotgun (WGS) entry which is preliminary data.</text>
</comment>
<name>A0ACC0KR30_CHOFU</name>
<dbReference type="EMBL" id="CM046118">
    <property type="protein sequence ID" value="KAI8438725.1"/>
    <property type="molecule type" value="Genomic_DNA"/>
</dbReference>
<gene>
    <name evidence="1" type="ORF">MSG28_011138</name>
</gene>
<reference evidence="1 2" key="1">
    <citation type="journal article" date="2022" name="Genome Biol. Evol.">
        <title>The Spruce Budworm Genome: Reconstructing the Evolutionary History of Antifreeze Proteins.</title>
        <authorList>
            <person name="Beliveau C."/>
            <person name="Gagne P."/>
            <person name="Picq S."/>
            <person name="Vernygora O."/>
            <person name="Keeling C.I."/>
            <person name="Pinkney K."/>
            <person name="Doucet D."/>
            <person name="Wen F."/>
            <person name="Johnston J.S."/>
            <person name="Maaroufi H."/>
            <person name="Boyle B."/>
            <person name="Laroche J."/>
            <person name="Dewar K."/>
            <person name="Juretic N."/>
            <person name="Blackburn G."/>
            <person name="Nisole A."/>
            <person name="Brunet B."/>
            <person name="Brandao M."/>
            <person name="Lumley L."/>
            <person name="Duan J."/>
            <person name="Quan G."/>
            <person name="Lucarotti C.J."/>
            <person name="Roe A.D."/>
            <person name="Sperling F.A.H."/>
            <person name="Levesque R.C."/>
            <person name="Cusson M."/>
        </authorList>
    </citation>
    <scope>NUCLEOTIDE SEQUENCE [LARGE SCALE GENOMIC DNA]</scope>
    <source>
        <strain evidence="1">Glfc:IPQL:Cfum</strain>
    </source>
</reference>